<name>A0AAD1U0M6_EUPCR</name>
<comment type="caution">
    <text evidence="1">The sequence shown here is derived from an EMBL/GenBank/DDBJ whole genome shotgun (WGS) entry which is preliminary data.</text>
</comment>
<protein>
    <submittedName>
        <fullName evidence="1">Uncharacterized protein</fullName>
    </submittedName>
</protein>
<sequence length="402" mass="47134">MLAKNSPQLISFKKSNNSTYAIRYKNRFKNGKNKVNKEEMKEQKVKGQGLRSRSTLVKNIIFEPEKTEVADIKIDTGSSFARETRNQRRNLSPKQTNDMNHVKSNKIKFLLNCKDILKQNYRRRKFSTNQFYLHNESQEGPLMREIIYIQNQRNEELRKSQENLRSKSVTKLKNPFYNRLEGRKRSVDKLEWKNQTVSNITIDQRDRNEKGNKNIQPSMSDVKNAYEYSYSTPNPVNSKVKYMNSKYPERSNGSEVYSHSPFNNLQKNINNSDSLKMNAHHKKNSNSASKLFQKQNYKIKMSQIAGKPDNFPVMENPNDKNSRLYQFIRERINRTDQKPNLKQRLVEPQRQNLDSIHSNSALKKVNTKNKSLMSEMLANRCSLNLFCIDHCTTFTTLVGNIL</sequence>
<proteinExistence type="predicted"/>
<evidence type="ECO:0000313" key="2">
    <source>
        <dbReference type="Proteomes" id="UP001295684"/>
    </source>
</evidence>
<dbReference type="Proteomes" id="UP001295684">
    <property type="component" value="Unassembled WGS sequence"/>
</dbReference>
<reference evidence="1" key="1">
    <citation type="submission" date="2023-07" db="EMBL/GenBank/DDBJ databases">
        <authorList>
            <consortium name="AG Swart"/>
            <person name="Singh M."/>
            <person name="Singh A."/>
            <person name="Seah K."/>
            <person name="Emmerich C."/>
        </authorList>
    </citation>
    <scope>NUCLEOTIDE SEQUENCE</scope>
    <source>
        <strain evidence="1">DP1</strain>
    </source>
</reference>
<dbReference type="AlphaFoldDB" id="A0AAD1U0M6"/>
<gene>
    <name evidence="1" type="ORF">ECRASSUSDP1_LOCUS981</name>
</gene>
<accession>A0AAD1U0M6</accession>
<evidence type="ECO:0000313" key="1">
    <source>
        <dbReference type="EMBL" id="CAI2359688.1"/>
    </source>
</evidence>
<organism evidence="1 2">
    <name type="scientific">Euplotes crassus</name>
    <dbReference type="NCBI Taxonomy" id="5936"/>
    <lineage>
        <taxon>Eukaryota</taxon>
        <taxon>Sar</taxon>
        <taxon>Alveolata</taxon>
        <taxon>Ciliophora</taxon>
        <taxon>Intramacronucleata</taxon>
        <taxon>Spirotrichea</taxon>
        <taxon>Hypotrichia</taxon>
        <taxon>Euplotida</taxon>
        <taxon>Euplotidae</taxon>
        <taxon>Moneuplotes</taxon>
    </lineage>
</organism>
<keyword evidence="2" id="KW-1185">Reference proteome</keyword>
<dbReference type="EMBL" id="CAMPGE010000923">
    <property type="protein sequence ID" value="CAI2359688.1"/>
    <property type="molecule type" value="Genomic_DNA"/>
</dbReference>